<dbReference type="InterPro" id="IPR015422">
    <property type="entry name" value="PyrdxlP-dep_Trfase_small"/>
</dbReference>
<proteinExistence type="predicted"/>
<dbReference type="EC" id="2.1.2.1" evidence="1"/>
<dbReference type="GO" id="GO:0004372">
    <property type="term" value="F:glycine hydroxymethyltransferase activity"/>
    <property type="evidence" value="ECO:0007669"/>
    <property type="project" value="UniProtKB-EC"/>
</dbReference>
<dbReference type="Gene3D" id="3.90.1150.10">
    <property type="entry name" value="Aspartate Aminotransferase, domain 1"/>
    <property type="match status" value="1"/>
</dbReference>
<dbReference type="GO" id="GO:0008168">
    <property type="term" value="F:methyltransferase activity"/>
    <property type="evidence" value="ECO:0007669"/>
    <property type="project" value="UniProtKB-KW"/>
</dbReference>
<gene>
    <name evidence="1" type="primary">glyA</name>
    <name evidence="1" type="ORF">COT95_00075</name>
</gene>
<feature type="non-terminal residue" evidence="1">
    <location>
        <position position="1"/>
    </location>
</feature>
<reference evidence="2" key="1">
    <citation type="submission" date="2017-09" db="EMBL/GenBank/DDBJ databases">
        <title>Depth-based differentiation of microbial function through sediment-hosted aquifers and enrichment of novel symbionts in the deep terrestrial subsurface.</title>
        <authorList>
            <person name="Probst A.J."/>
            <person name="Ladd B."/>
            <person name="Jarett J.K."/>
            <person name="Geller-Mcgrath D.E."/>
            <person name="Sieber C.M.K."/>
            <person name="Emerson J.B."/>
            <person name="Anantharaman K."/>
            <person name="Thomas B.C."/>
            <person name="Malmstrom R."/>
            <person name="Stieglmeier M."/>
            <person name="Klingl A."/>
            <person name="Woyke T."/>
            <person name="Ryan C.M."/>
            <person name="Banfield J.F."/>
        </authorList>
    </citation>
    <scope>NUCLEOTIDE SEQUENCE [LARGE SCALE GENOMIC DNA]</scope>
</reference>
<dbReference type="GO" id="GO:0032259">
    <property type="term" value="P:methylation"/>
    <property type="evidence" value="ECO:0007669"/>
    <property type="project" value="UniProtKB-KW"/>
</dbReference>
<dbReference type="Proteomes" id="UP000228614">
    <property type="component" value="Unassembled WGS sequence"/>
</dbReference>
<organism evidence="1 2">
    <name type="scientific">Candidatus Falkowbacteria bacterium CG10_big_fil_rev_8_21_14_0_10_37_6</name>
    <dbReference type="NCBI Taxonomy" id="1974563"/>
    <lineage>
        <taxon>Bacteria</taxon>
        <taxon>Candidatus Falkowiibacteriota</taxon>
    </lineage>
</organism>
<evidence type="ECO:0000313" key="1">
    <source>
        <dbReference type="EMBL" id="PIR95189.1"/>
    </source>
</evidence>
<name>A0A2H0V9Z3_9BACT</name>
<evidence type="ECO:0000313" key="2">
    <source>
        <dbReference type="Proteomes" id="UP000228614"/>
    </source>
</evidence>
<keyword evidence="1" id="KW-0808">Transferase</keyword>
<protein>
    <submittedName>
        <fullName evidence="1">Serine hydroxymethyltransferase</fullName>
        <ecNumber evidence="1">2.1.2.1</ecNumber>
    </submittedName>
</protein>
<dbReference type="EMBL" id="PFAN01000004">
    <property type="protein sequence ID" value="PIR95189.1"/>
    <property type="molecule type" value="Genomic_DNA"/>
</dbReference>
<accession>A0A2H0V9Z3</accession>
<dbReference type="SUPFAM" id="SSF53383">
    <property type="entry name" value="PLP-dependent transferases"/>
    <property type="match status" value="1"/>
</dbReference>
<dbReference type="InterPro" id="IPR015424">
    <property type="entry name" value="PyrdxlP-dep_Trfase"/>
</dbReference>
<comment type="caution">
    <text evidence="1">The sequence shown here is derived from an EMBL/GenBank/DDBJ whole genome shotgun (WGS) entry which is preliminary data.</text>
</comment>
<sequence length="55" mass="6151">GTPAVTTRGMKEDDMKKVANWINETLNNKDNEGKLKNIKTEIETFCAQFPVPGIN</sequence>
<keyword evidence="1" id="KW-0489">Methyltransferase</keyword>
<dbReference type="AlphaFoldDB" id="A0A2H0V9Z3"/>